<organism evidence="1 2">
    <name type="scientific">Vibrio tapetis subsp. tapetis</name>
    <dbReference type="NCBI Taxonomy" id="1671868"/>
    <lineage>
        <taxon>Bacteria</taxon>
        <taxon>Pseudomonadati</taxon>
        <taxon>Pseudomonadota</taxon>
        <taxon>Gammaproteobacteria</taxon>
        <taxon>Vibrionales</taxon>
        <taxon>Vibrionaceae</taxon>
        <taxon>Vibrio</taxon>
    </lineage>
</organism>
<keyword evidence="2" id="KW-1185">Reference proteome</keyword>
<evidence type="ECO:0000313" key="2">
    <source>
        <dbReference type="Proteomes" id="UP000235828"/>
    </source>
</evidence>
<dbReference type="Proteomes" id="UP000235828">
    <property type="component" value="Chromosome A"/>
</dbReference>
<sequence length="71" mass="8060">MLGYRQAVRHWLLMPAFPGSNPGSPANIRDNRCLIERLLLTVKILEKEYGTVGEIVLYCFAPKRWLLSSVG</sequence>
<dbReference type="AlphaFoldDB" id="A0A2N8ZBX2"/>
<accession>A0A2N8ZBX2</accession>
<name>A0A2N8ZBX2_9VIBR</name>
<evidence type="ECO:0000313" key="1">
    <source>
        <dbReference type="EMBL" id="SON49399.1"/>
    </source>
</evidence>
<dbReference type="KEGG" id="vta:A1420"/>
<dbReference type="AntiFam" id="ANF00010">
    <property type="entry name" value="tRNA translation"/>
</dbReference>
<reference evidence="1 2" key="1">
    <citation type="submission" date="2017-10" db="EMBL/GenBank/DDBJ databases">
        <authorList>
            <person name="Banno H."/>
            <person name="Chua N.-H."/>
        </authorList>
    </citation>
    <scope>NUCLEOTIDE SEQUENCE [LARGE SCALE GENOMIC DNA]</scope>
    <source>
        <strain evidence="1">Vibrio tapetis CECT4600</strain>
    </source>
</reference>
<protein>
    <submittedName>
        <fullName evidence="1">Uncharacterized protein</fullName>
    </submittedName>
</protein>
<gene>
    <name evidence="1" type="ORF">VTAP4600_A1420</name>
</gene>
<proteinExistence type="predicted"/>
<dbReference type="EMBL" id="LT960611">
    <property type="protein sequence ID" value="SON49399.1"/>
    <property type="molecule type" value="Genomic_DNA"/>
</dbReference>